<feature type="transmembrane region" description="Helical" evidence="6">
    <location>
        <begin position="192"/>
        <end position="212"/>
    </location>
</feature>
<feature type="domain" description="EamA" evidence="7">
    <location>
        <begin position="18"/>
        <end position="158"/>
    </location>
</feature>
<name>A0A2C9W5D2_MANES</name>
<keyword evidence="9" id="KW-1185">Reference proteome</keyword>
<evidence type="ECO:0000256" key="3">
    <source>
        <dbReference type="ARBA" id="ARBA00022692"/>
    </source>
</evidence>
<dbReference type="InterPro" id="IPR037185">
    <property type="entry name" value="EmrE-like"/>
</dbReference>
<evidence type="ECO:0000256" key="1">
    <source>
        <dbReference type="ARBA" id="ARBA00004141"/>
    </source>
</evidence>
<keyword evidence="4 6" id="KW-1133">Transmembrane helix</keyword>
<comment type="subcellular location">
    <subcellularLocation>
        <location evidence="1 6">Membrane</location>
        <topology evidence="1 6">Multi-pass membrane protein</topology>
    </subcellularLocation>
</comment>
<comment type="similarity">
    <text evidence="2 6">Belongs to the drug/metabolite transporter (DMT) superfamily. Plant drug/metabolite exporter (P-DME) (TC 2.A.7.4) family.</text>
</comment>
<evidence type="ECO:0000256" key="2">
    <source>
        <dbReference type="ARBA" id="ARBA00007635"/>
    </source>
</evidence>
<feature type="transmembrane region" description="Helical" evidence="6">
    <location>
        <begin position="79"/>
        <end position="101"/>
    </location>
</feature>
<feature type="transmembrane region" description="Helical" evidence="6">
    <location>
        <begin position="18"/>
        <end position="39"/>
    </location>
</feature>
<evidence type="ECO:0000256" key="6">
    <source>
        <dbReference type="RuleBase" id="RU363077"/>
    </source>
</evidence>
<protein>
    <recommendedName>
        <fullName evidence="6">WAT1-related protein</fullName>
    </recommendedName>
</protein>
<evidence type="ECO:0000313" key="9">
    <source>
        <dbReference type="Proteomes" id="UP000091857"/>
    </source>
</evidence>
<feature type="transmembrane region" description="Helical" evidence="6">
    <location>
        <begin position="140"/>
        <end position="160"/>
    </location>
</feature>
<dbReference type="STRING" id="3983.A0A2C9W5D2"/>
<gene>
    <name evidence="8" type="ORF">MANES_04G155700v8</name>
</gene>
<feature type="transmembrane region" description="Helical" evidence="6">
    <location>
        <begin position="315"/>
        <end position="334"/>
    </location>
</feature>
<keyword evidence="3 6" id="KW-0812">Transmembrane</keyword>
<organism evidence="8 9">
    <name type="scientific">Manihot esculenta</name>
    <name type="common">Cassava</name>
    <name type="synonym">Jatropha manihot</name>
    <dbReference type="NCBI Taxonomy" id="3983"/>
    <lineage>
        <taxon>Eukaryota</taxon>
        <taxon>Viridiplantae</taxon>
        <taxon>Streptophyta</taxon>
        <taxon>Embryophyta</taxon>
        <taxon>Tracheophyta</taxon>
        <taxon>Spermatophyta</taxon>
        <taxon>Magnoliopsida</taxon>
        <taxon>eudicotyledons</taxon>
        <taxon>Gunneridae</taxon>
        <taxon>Pentapetalae</taxon>
        <taxon>rosids</taxon>
        <taxon>fabids</taxon>
        <taxon>Malpighiales</taxon>
        <taxon>Euphorbiaceae</taxon>
        <taxon>Crotonoideae</taxon>
        <taxon>Manihoteae</taxon>
        <taxon>Manihot</taxon>
    </lineage>
</organism>
<evidence type="ECO:0000259" key="7">
    <source>
        <dbReference type="Pfam" id="PF00892"/>
    </source>
</evidence>
<feature type="transmembrane region" description="Helical" evidence="6">
    <location>
        <begin position="224"/>
        <end position="245"/>
    </location>
</feature>
<dbReference type="PANTHER" id="PTHR31218">
    <property type="entry name" value="WAT1-RELATED PROTEIN"/>
    <property type="match status" value="1"/>
</dbReference>
<dbReference type="OrthoDB" id="1728340at2759"/>
<feature type="transmembrane region" description="Helical" evidence="6">
    <location>
        <begin position="45"/>
        <end position="67"/>
    </location>
</feature>
<evidence type="ECO:0000256" key="5">
    <source>
        <dbReference type="ARBA" id="ARBA00023136"/>
    </source>
</evidence>
<dbReference type="Gramene" id="Manes.04G155700.1.v8.1">
    <property type="protein sequence ID" value="Manes.04G155700.1.v8.1.CDS"/>
    <property type="gene ID" value="Manes.04G155700.v8.1"/>
</dbReference>
<feature type="transmembrane region" description="Helical" evidence="6">
    <location>
        <begin position="257"/>
        <end position="277"/>
    </location>
</feature>
<dbReference type="InterPro" id="IPR030184">
    <property type="entry name" value="WAT1-related"/>
</dbReference>
<dbReference type="GO" id="GO:0022857">
    <property type="term" value="F:transmembrane transporter activity"/>
    <property type="evidence" value="ECO:0007669"/>
    <property type="project" value="InterPro"/>
</dbReference>
<evidence type="ECO:0000256" key="4">
    <source>
        <dbReference type="ARBA" id="ARBA00022989"/>
    </source>
</evidence>
<sequence length="408" mass="45050">MKNQLGCCLKFLETSKPYFAMISLQFGYAGMNIITKVSLNRGMSHYVLVVYRHAIATAVIAPFAFIFERKAQPRITFPIFLQLFVLGLLGPVIDQNFYYAGLKFTSPTFSCAMSNMLPAMTFVMAVIFRMEKLDVKKLRCQAKIVGTLVTVAGAMFMTLYKGPIVEMVWSKHVHPRKSYVTDTTGTTDDKDWFKGSILLILATLAWASLFVLQTKALKTYKNHQLSLTTLVCFMGTLQAIAVTFVMEHKASAWRIGWDMNLLAAAYAGIVTSSISYYVQGMVIKKRGPVFATAFSPLMMIIVAILGSFILAEKIFLGGVIGGVLIVIGLYSVLWGKQKEKMEDSDEIPEPVKGVQGNGNSIAIIEDIEANEVDLQKAEEANKKLSAMVIAMPMPMPELPIKATRGAIA</sequence>
<feature type="transmembrane region" description="Helical" evidence="6">
    <location>
        <begin position="289"/>
        <end position="309"/>
    </location>
</feature>
<dbReference type="AlphaFoldDB" id="A0A2C9W5D2"/>
<proteinExistence type="inferred from homology"/>
<dbReference type="Proteomes" id="UP000091857">
    <property type="component" value="Chromosome 4"/>
</dbReference>
<keyword evidence="5 6" id="KW-0472">Membrane</keyword>
<evidence type="ECO:0000313" key="8">
    <source>
        <dbReference type="EMBL" id="OAY53342.1"/>
    </source>
</evidence>
<accession>A0A2C9W5D2</accession>
<dbReference type="Pfam" id="PF00892">
    <property type="entry name" value="EamA"/>
    <property type="match status" value="2"/>
</dbReference>
<dbReference type="GO" id="GO:0005886">
    <property type="term" value="C:plasma membrane"/>
    <property type="evidence" value="ECO:0000318"/>
    <property type="project" value="GO_Central"/>
</dbReference>
<dbReference type="InterPro" id="IPR000620">
    <property type="entry name" value="EamA_dom"/>
</dbReference>
<reference evidence="9" key="1">
    <citation type="journal article" date="2016" name="Nat. Biotechnol.">
        <title>Sequencing wild and cultivated cassava and related species reveals extensive interspecific hybridization and genetic diversity.</title>
        <authorList>
            <person name="Bredeson J.V."/>
            <person name="Lyons J.B."/>
            <person name="Prochnik S.E."/>
            <person name="Wu G.A."/>
            <person name="Ha C.M."/>
            <person name="Edsinger-Gonzales E."/>
            <person name="Grimwood J."/>
            <person name="Schmutz J."/>
            <person name="Rabbi I.Y."/>
            <person name="Egesi C."/>
            <person name="Nauluvula P."/>
            <person name="Lebot V."/>
            <person name="Ndunguru J."/>
            <person name="Mkamilo G."/>
            <person name="Bart R.S."/>
            <person name="Setter T.L."/>
            <person name="Gleadow R.M."/>
            <person name="Kulakow P."/>
            <person name="Ferguson M.E."/>
            <person name="Rounsley S."/>
            <person name="Rokhsar D.S."/>
        </authorList>
    </citation>
    <scope>NUCLEOTIDE SEQUENCE [LARGE SCALE GENOMIC DNA]</scope>
    <source>
        <strain evidence="9">cv. AM560-2</strain>
    </source>
</reference>
<dbReference type="OMA" id="PTFACAI"/>
<comment type="caution">
    <text evidence="8">The sequence shown here is derived from an EMBL/GenBank/DDBJ whole genome shotgun (WGS) entry which is preliminary data.</text>
</comment>
<feature type="transmembrane region" description="Helical" evidence="6">
    <location>
        <begin position="107"/>
        <end position="128"/>
    </location>
</feature>
<dbReference type="EMBL" id="CM004390">
    <property type="protein sequence ID" value="OAY53342.1"/>
    <property type="molecule type" value="Genomic_DNA"/>
</dbReference>
<feature type="domain" description="EamA" evidence="7">
    <location>
        <begin position="194"/>
        <end position="333"/>
    </location>
</feature>
<dbReference type="SUPFAM" id="SSF103481">
    <property type="entry name" value="Multidrug resistance efflux transporter EmrE"/>
    <property type="match status" value="2"/>
</dbReference>